<reference evidence="2 3" key="1">
    <citation type="submission" date="2024-08" db="EMBL/GenBank/DDBJ databases">
        <title>Gnathostoma spinigerum genome.</title>
        <authorList>
            <person name="Gonzalez-Bertolin B."/>
            <person name="Monzon S."/>
            <person name="Zaballos A."/>
            <person name="Jimenez P."/>
            <person name="Dekumyoy P."/>
            <person name="Varona S."/>
            <person name="Cuesta I."/>
            <person name="Sumanam S."/>
            <person name="Adisakwattana P."/>
            <person name="Gasser R.B."/>
            <person name="Hernandez-Gonzalez A."/>
            <person name="Young N.D."/>
            <person name="Perteguer M.J."/>
        </authorList>
    </citation>
    <scope>NUCLEOTIDE SEQUENCE [LARGE SCALE GENOMIC DNA]</scope>
    <source>
        <strain evidence="2">AL3</strain>
        <tissue evidence="2">Liver</tissue>
    </source>
</reference>
<evidence type="ECO:0000256" key="1">
    <source>
        <dbReference type="SAM" id="MobiDB-lite"/>
    </source>
</evidence>
<feature type="region of interest" description="Disordered" evidence="1">
    <location>
        <begin position="1"/>
        <end position="61"/>
    </location>
</feature>
<name>A0ABD6F316_9BILA</name>
<dbReference type="Proteomes" id="UP001608902">
    <property type="component" value="Unassembled WGS sequence"/>
</dbReference>
<accession>A0ABD6F316</accession>
<proteinExistence type="predicted"/>
<sequence>MGESRSAGYLDNVRDRSFDDYDRCRDSPRRYGPSHSRDRSYARQPYRQRQQGFGVNNGLPQNSEHRRFAWAETVSQSPVGLAHGSMTMTSVGLSTPLQRYANVPPINMRSPNVIPAFQSPQAVYSSPSYFQETRGVYCTPSQGLVVHRSYSYFQ</sequence>
<evidence type="ECO:0000313" key="3">
    <source>
        <dbReference type="Proteomes" id="UP001608902"/>
    </source>
</evidence>
<comment type="caution">
    <text evidence="2">The sequence shown here is derived from an EMBL/GenBank/DDBJ whole genome shotgun (WGS) entry which is preliminary data.</text>
</comment>
<protein>
    <submittedName>
        <fullName evidence="2">Uncharacterized protein</fullName>
    </submittedName>
</protein>
<keyword evidence="3" id="KW-1185">Reference proteome</keyword>
<gene>
    <name evidence="2" type="ORF">AB6A40_011238</name>
</gene>
<dbReference type="EMBL" id="JBGFUD010018349">
    <property type="protein sequence ID" value="MFH4984529.1"/>
    <property type="molecule type" value="Genomic_DNA"/>
</dbReference>
<feature type="compositionally biased region" description="Polar residues" evidence="1">
    <location>
        <begin position="47"/>
        <end position="61"/>
    </location>
</feature>
<feature type="compositionally biased region" description="Basic and acidic residues" evidence="1">
    <location>
        <begin position="12"/>
        <end position="41"/>
    </location>
</feature>
<organism evidence="2 3">
    <name type="scientific">Gnathostoma spinigerum</name>
    <dbReference type="NCBI Taxonomy" id="75299"/>
    <lineage>
        <taxon>Eukaryota</taxon>
        <taxon>Metazoa</taxon>
        <taxon>Ecdysozoa</taxon>
        <taxon>Nematoda</taxon>
        <taxon>Chromadorea</taxon>
        <taxon>Rhabditida</taxon>
        <taxon>Spirurina</taxon>
        <taxon>Gnathostomatomorpha</taxon>
        <taxon>Gnathostomatoidea</taxon>
        <taxon>Gnathostomatidae</taxon>
        <taxon>Gnathostoma</taxon>
    </lineage>
</organism>
<dbReference type="AlphaFoldDB" id="A0ABD6F316"/>
<evidence type="ECO:0000313" key="2">
    <source>
        <dbReference type="EMBL" id="MFH4984529.1"/>
    </source>
</evidence>